<comment type="function">
    <text evidence="1">Part of the ABC transporter complex PstSACB involved in phosphate import.</text>
</comment>
<comment type="subcellular location">
    <subcellularLocation>
        <location evidence="2">Cell membrane</location>
        <topology evidence="2">Lipid-anchor</topology>
    </subcellularLocation>
</comment>
<evidence type="ECO:0000256" key="7">
    <source>
        <dbReference type="ARBA" id="ARBA00023139"/>
    </source>
</evidence>
<feature type="transmembrane region" description="Helical" evidence="9">
    <location>
        <begin position="64"/>
        <end position="85"/>
    </location>
</feature>
<name>A0ABT9ZHD2_9BACI</name>
<reference evidence="11 12" key="1">
    <citation type="submission" date="2023-07" db="EMBL/GenBank/DDBJ databases">
        <title>Genomic Encyclopedia of Type Strains, Phase IV (KMG-IV): sequencing the most valuable type-strain genomes for metagenomic binning, comparative biology and taxonomic classification.</title>
        <authorList>
            <person name="Goeker M."/>
        </authorList>
    </citation>
    <scope>NUCLEOTIDE SEQUENCE [LARGE SCALE GENOMIC DNA]</scope>
    <source>
        <strain evidence="11 12">DSM 29005</strain>
    </source>
</reference>
<dbReference type="InterPro" id="IPR050811">
    <property type="entry name" value="Phosphate_ABC_transporter"/>
</dbReference>
<keyword evidence="6" id="KW-0732">Signal</keyword>
<evidence type="ECO:0000256" key="8">
    <source>
        <dbReference type="ARBA" id="ARBA00023288"/>
    </source>
</evidence>
<organism evidence="11 12">
    <name type="scientific">Metabacillus malikii</name>
    <dbReference type="NCBI Taxonomy" id="1504265"/>
    <lineage>
        <taxon>Bacteria</taxon>
        <taxon>Bacillati</taxon>
        <taxon>Bacillota</taxon>
        <taxon>Bacilli</taxon>
        <taxon>Bacillales</taxon>
        <taxon>Bacillaceae</taxon>
        <taxon>Metabacillus</taxon>
    </lineage>
</organism>
<keyword evidence="9" id="KW-0472">Membrane</keyword>
<dbReference type="InterPro" id="IPR024370">
    <property type="entry name" value="PBP_domain"/>
</dbReference>
<evidence type="ECO:0000259" key="10">
    <source>
        <dbReference type="Pfam" id="PF12849"/>
    </source>
</evidence>
<feature type="transmembrane region" description="Helical" evidence="9">
    <location>
        <begin position="32"/>
        <end position="52"/>
    </location>
</feature>
<evidence type="ECO:0000256" key="1">
    <source>
        <dbReference type="ARBA" id="ARBA00002841"/>
    </source>
</evidence>
<keyword evidence="12" id="KW-1185">Reference proteome</keyword>
<proteinExistence type="inferred from homology"/>
<evidence type="ECO:0000256" key="4">
    <source>
        <dbReference type="ARBA" id="ARBA00011529"/>
    </source>
</evidence>
<evidence type="ECO:0000256" key="5">
    <source>
        <dbReference type="ARBA" id="ARBA00022592"/>
    </source>
</evidence>
<keyword evidence="8" id="KW-0449">Lipoprotein</keyword>
<dbReference type="Gene3D" id="3.40.190.10">
    <property type="entry name" value="Periplasmic binding protein-like II"/>
    <property type="match status" value="2"/>
</dbReference>
<accession>A0ABT9ZHD2</accession>
<evidence type="ECO:0000256" key="9">
    <source>
        <dbReference type="SAM" id="Phobius"/>
    </source>
</evidence>
<keyword evidence="9" id="KW-1133">Transmembrane helix</keyword>
<dbReference type="RefSeq" id="WP_307343104.1">
    <property type="nucleotide sequence ID" value="NZ_JAUSUD010000014.1"/>
</dbReference>
<feature type="domain" description="PBP" evidence="10">
    <location>
        <begin position="132"/>
        <end position="368"/>
    </location>
</feature>
<dbReference type="EMBL" id="JAUSUD010000014">
    <property type="protein sequence ID" value="MDQ0231703.1"/>
    <property type="molecule type" value="Genomic_DNA"/>
</dbReference>
<dbReference type="PANTHER" id="PTHR30570">
    <property type="entry name" value="PERIPLASMIC PHOSPHATE BINDING COMPONENT OF PHOSPHATE ABC TRANSPORTER"/>
    <property type="match status" value="1"/>
</dbReference>
<dbReference type="Proteomes" id="UP001234495">
    <property type="component" value="Unassembled WGS sequence"/>
</dbReference>
<comment type="caution">
    <text evidence="11">The sequence shown here is derived from an EMBL/GenBank/DDBJ whole genome shotgun (WGS) entry which is preliminary data.</text>
</comment>
<comment type="subunit">
    <text evidence="4">The complex is composed of two ATP-binding proteins (PstB), two transmembrane proteins (PstC and PstA) and a solute-binding protein (PstS).</text>
</comment>
<comment type="similarity">
    <text evidence="3">Belongs to the PstS family.</text>
</comment>
<evidence type="ECO:0000256" key="2">
    <source>
        <dbReference type="ARBA" id="ARBA00004193"/>
    </source>
</evidence>
<evidence type="ECO:0000256" key="6">
    <source>
        <dbReference type="ARBA" id="ARBA00022729"/>
    </source>
</evidence>
<gene>
    <name evidence="11" type="ORF">J2S19_002987</name>
</gene>
<evidence type="ECO:0000256" key="3">
    <source>
        <dbReference type="ARBA" id="ARBA00008725"/>
    </source>
</evidence>
<keyword evidence="5" id="KW-0592">Phosphate transport</keyword>
<keyword evidence="5" id="KW-0813">Transport</keyword>
<evidence type="ECO:0000313" key="11">
    <source>
        <dbReference type="EMBL" id="MDQ0231703.1"/>
    </source>
</evidence>
<dbReference type="SUPFAM" id="SSF53850">
    <property type="entry name" value="Periplasmic binding protein-like II"/>
    <property type="match status" value="1"/>
</dbReference>
<sequence>MKTFATVITVLFFIIGGFIATIIASLSRHAEFYGTFVPITAAGLATIMILAIHGHMKKKFVKQIAISFVAICMISLICFEGYQAYIKGLEVVSNQDVDLSEYQPFQENTKAVMLNEPSTFKIDDIENLPRLDGATALYPVYASFGQAVYPKKDYSLEESEIVSSQTSGAFDKLIHGSADIAFMAHPSEEQMNYAKDLGVELTLTPIGREAFVFFVHTNNRVDELTLEQIKSIYAGEITNWHEVGGDKEEIKAFQRPEGSGSQSALQKLMDGKHLMEPPSEDIVSAMGGIIEETSNYQNRKNAIGFSFRHFSQNMVTGGKIKHLAIDGIPPTIETIQNETYPIVSEFYAITAGSKNPHVKPFLDWMQSEQGQEIVNLSGYVPLK</sequence>
<feature type="transmembrane region" description="Helical" evidence="9">
    <location>
        <begin position="7"/>
        <end position="26"/>
    </location>
</feature>
<dbReference type="PANTHER" id="PTHR30570:SF1">
    <property type="entry name" value="PHOSPHATE-BINDING PROTEIN PSTS"/>
    <property type="match status" value="1"/>
</dbReference>
<keyword evidence="9" id="KW-0812">Transmembrane</keyword>
<dbReference type="Pfam" id="PF12849">
    <property type="entry name" value="PBP_like_2"/>
    <property type="match status" value="1"/>
</dbReference>
<keyword evidence="7" id="KW-0564">Palmitate</keyword>
<evidence type="ECO:0000313" key="12">
    <source>
        <dbReference type="Proteomes" id="UP001234495"/>
    </source>
</evidence>
<protein>
    <submittedName>
        <fullName evidence="11">Phosphate transport system substrate-binding protein</fullName>
    </submittedName>
</protein>